<sequence length="352" mass="39783">MMLSRIVKLTTLLSMTTLLFIITLLFTGTSDASWRPFTSSDVTDELYEPSAVRQLPNGQFLVVQDESKDPFVLFEYIDGKLKNFIRPPLKTEKQPFWVIGADTRPKNLEDLEGLAQSPDGYLFAITSHSRTESAAKKKDSRQKLVRMRIADNEIVEYALFEELLKAITDAYPELKKPTKDDNPKGRHGFGIEGLCFDATGKHLWIGLRAPVIKGDSLILILENPHQLFSEKSTPRFSPKPLRLKMGKGGIRAMTYVPELNGYLLVTQKAKKKSKSEKSFKLWFMENREGAEPEKITLNGIDLEKTEGITHFRDNNQTVIMLVSDDGNSASEHPAQYLTVPLDELHIPSRADN</sequence>
<dbReference type="Pfam" id="PF13449">
    <property type="entry name" value="Phytase-like"/>
    <property type="match status" value="1"/>
</dbReference>
<feature type="domain" description="Phytase-like" evidence="1">
    <location>
        <begin position="54"/>
        <end position="325"/>
    </location>
</feature>
<proteinExistence type="predicted"/>
<name>H8Z4L3_9GAMM</name>
<accession>H8Z4L3</accession>
<dbReference type="STRING" id="631362.Thi970DRAFT_03894"/>
<dbReference type="InterPro" id="IPR027372">
    <property type="entry name" value="Phytase-like_dom"/>
</dbReference>
<reference evidence="2 3" key="2">
    <citation type="submission" date="2011-11" db="EMBL/GenBank/DDBJ databases">
        <authorList>
            <consortium name="US DOE Joint Genome Institute"/>
            <person name="Lucas S."/>
            <person name="Han J."/>
            <person name="Lapidus A."/>
            <person name="Cheng J.-F."/>
            <person name="Goodwin L."/>
            <person name="Pitluck S."/>
            <person name="Peters L."/>
            <person name="Ovchinnikova G."/>
            <person name="Zhang X."/>
            <person name="Detter J.C."/>
            <person name="Han C."/>
            <person name="Tapia R."/>
            <person name="Land M."/>
            <person name="Hauser L."/>
            <person name="Kyrpides N."/>
            <person name="Ivanova N."/>
            <person name="Pagani I."/>
            <person name="Vogl K."/>
            <person name="Liu Z."/>
            <person name="Overmann J."/>
            <person name="Frigaard N.-U."/>
            <person name="Bryant D."/>
            <person name="Woyke T."/>
        </authorList>
    </citation>
    <scope>NUCLEOTIDE SEQUENCE [LARGE SCALE GENOMIC DNA]</scope>
    <source>
        <strain evidence="2 3">970</strain>
    </source>
</reference>
<keyword evidence="3" id="KW-1185">Reference proteome</keyword>
<organism evidence="2 3">
    <name type="scientific">Thiorhodovibrio frisius</name>
    <dbReference type="NCBI Taxonomy" id="631362"/>
    <lineage>
        <taxon>Bacteria</taxon>
        <taxon>Pseudomonadati</taxon>
        <taxon>Pseudomonadota</taxon>
        <taxon>Gammaproteobacteria</taxon>
        <taxon>Chromatiales</taxon>
        <taxon>Chromatiaceae</taxon>
        <taxon>Thiorhodovibrio</taxon>
    </lineage>
</organism>
<reference evidence="3" key="1">
    <citation type="submission" date="2011-06" db="EMBL/GenBank/DDBJ databases">
        <authorList>
            <consortium name="US DOE Joint Genome Institute (JGI-PGF)"/>
            <person name="Lucas S."/>
            <person name="Han J."/>
            <person name="Lapidus A."/>
            <person name="Cheng J.-F."/>
            <person name="Goodwin L."/>
            <person name="Pitluck S."/>
            <person name="Peters L."/>
            <person name="Land M.L."/>
            <person name="Hauser L."/>
            <person name="Vogl K."/>
            <person name="Liu Z."/>
            <person name="Overmann J."/>
            <person name="Frigaard N.-U."/>
            <person name="Bryant D.A."/>
            <person name="Woyke T.J."/>
        </authorList>
    </citation>
    <scope>NUCLEOTIDE SEQUENCE [LARGE SCALE GENOMIC DNA]</scope>
    <source>
        <strain evidence="3">970</strain>
    </source>
</reference>
<gene>
    <name evidence="2" type="ORF">Thi970DRAFT_03894</name>
</gene>
<dbReference type="AlphaFoldDB" id="H8Z4L3"/>
<dbReference type="Proteomes" id="UP000002964">
    <property type="component" value="Unassembled WGS sequence"/>
</dbReference>
<evidence type="ECO:0000313" key="2">
    <source>
        <dbReference type="EMBL" id="EIC20270.1"/>
    </source>
</evidence>
<dbReference type="SUPFAM" id="SSF101898">
    <property type="entry name" value="NHL repeat"/>
    <property type="match status" value="1"/>
</dbReference>
<dbReference type="EMBL" id="JH603170">
    <property type="protein sequence ID" value="EIC20270.1"/>
    <property type="molecule type" value="Genomic_DNA"/>
</dbReference>
<protein>
    <recommendedName>
        <fullName evidence="1">Phytase-like domain-containing protein</fullName>
    </recommendedName>
</protein>
<evidence type="ECO:0000259" key="1">
    <source>
        <dbReference type="Pfam" id="PF13449"/>
    </source>
</evidence>
<evidence type="ECO:0000313" key="3">
    <source>
        <dbReference type="Proteomes" id="UP000002964"/>
    </source>
</evidence>
<dbReference type="HOGENOM" id="CLU_064479_0_0_6"/>